<evidence type="ECO:0000313" key="13">
    <source>
        <dbReference type="Proteomes" id="UP000803884"/>
    </source>
</evidence>
<dbReference type="AlphaFoldDB" id="A0AB34KRC0"/>
<name>A0AB34KRC0_9PEZI</name>
<keyword evidence="7 11" id="KW-1133">Transmembrane helix</keyword>
<protein>
    <recommendedName>
        <fullName evidence="3 11">Mitochondrial import inner membrane translocase subunit Tim21</fullName>
    </recommendedName>
</protein>
<dbReference type="FunFam" id="3.10.450.320:FF:000002">
    <property type="entry name" value="Mitochondrial import inner membrane translocase subunit tim21"/>
    <property type="match status" value="1"/>
</dbReference>
<evidence type="ECO:0000256" key="3">
    <source>
        <dbReference type="ARBA" id="ARBA00020726"/>
    </source>
</evidence>
<keyword evidence="11" id="KW-0813">Transport</keyword>
<comment type="function">
    <text evidence="10">Essential component of the TIM23 complex, a complex that mediates the translocation of transit peptide-containing proteins across the mitochondrial inner membrane. Required to keep the TOM and the TIM23 complexes in close contact. At some point, it is released from the TOM23 complex to allow protein translocation into the mitochondrial matrix.</text>
</comment>
<evidence type="ECO:0000256" key="2">
    <source>
        <dbReference type="ARBA" id="ARBA00010867"/>
    </source>
</evidence>
<dbReference type="PANTHER" id="PTHR13032">
    <property type="entry name" value="MITOCHONDRIAL IMPORT INNER MEMBRANE TRANSLOCASE SUBUNIT TIM21"/>
    <property type="match status" value="1"/>
</dbReference>
<comment type="similarity">
    <text evidence="2 11">Belongs to the TIM21 family.</text>
</comment>
<comment type="subcellular location">
    <subcellularLocation>
        <location evidence="1 11">Mitochondrion inner membrane</location>
        <topology evidence="1 11">Single-pass membrane protein</topology>
    </subcellularLocation>
</comment>
<dbReference type="InterPro" id="IPR013261">
    <property type="entry name" value="Tim21"/>
</dbReference>
<dbReference type="PANTHER" id="PTHR13032:SF6">
    <property type="entry name" value="MITOCHONDRIAL IMPORT INNER MEMBRANE TRANSLOCASE SUBUNIT TIM21"/>
    <property type="match status" value="1"/>
</dbReference>
<organism evidence="12 13">
    <name type="scientific">Cladosporium halotolerans</name>
    <dbReference type="NCBI Taxonomy" id="1052096"/>
    <lineage>
        <taxon>Eukaryota</taxon>
        <taxon>Fungi</taxon>
        <taxon>Dikarya</taxon>
        <taxon>Ascomycota</taxon>
        <taxon>Pezizomycotina</taxon>
        <taxon>Dothideomycetes</taxon>
        <taxon>Dothideomycetidae</taxon>
        <taxon>Cladosporiales</taxon>
        <taxon>Cladosporiaceae</taxon>
        <taxon>Cladosporium</taxon>
    </lineage>
</organism>
<keyword evidence="13" id="KW-1185">Reference proteome</keyword>
<dbReference type="Proteomes" id="UP000803884">
    <property type="component" value="Unassembled WGS sequence"/>
</dbReference>
<evidence type="ECO:0000256" key="11">
    <source>
        <dbReference type="RuleBase" id="RU367142"/>
    </source>
</evidence>
<evidence type="ECO:0000256" key="7">
    <source>
        <dbReference type="ARBA" id="ARBA00022989"/>
    </source>
</evidence>
<keyword evidence="5 11" id="KW-0999">Mitochondrion inner membrane</keyword>
<evidence type="ECO:0000256" key="8">
    <source>
        <dbReference type="ARBA" id="ARBA00023128"/>
    </source>
</evidence>
<sequence length="237" mass="25943">MAPLRLTSPLFVFRAGFRPAIAPAAPLNARLATQSSIPNAPPTPKRRSVTVVNDTGRVPWESLSLGEKAARTTQQTFNLGLVLVGIAATAGVFTVLYLEVFSTDSKTAVFNRSADRVRKDPKCIEILAGEGMHTKREITAHGEPSHSRWARNRTIASRIETDRTGVEHLHMHFYVEGPAAHGTVNLHMTKAPGEKDFEYRTLALDVPGHQRHYLVNADGLSSGLSKSGGRLFGVRWN</sequence>
<dbReference type="RefSeq" id="XP_069229436.1">
    <property type="nucleotide sequence ID" value="XM_069374044.1"/>
</dbReference>
<feature type="transmembrane region" description="Helical" evidence="11">
    <location>
        <begin position="77"/>
        <end position="98"/>
    </location>
</feature>
<comment type="caution">
    <text evidence="12">The sequence shown here is derived from an EMBL/GenBank/DDBJ whole genome shotgun (WGS) entry which is preliminary data.</text>
</comment>
<accession>A0AB34KRC0</accession>
<dbReference type="InterPro" id="IPR038552">
    <property type="entry name" value="Tim21_IMS_sf"/>
</dbReference>
<dbReference type="GeneID" id="96006882"/>
<dbReference type="Pfam" id="PF08294">
    <property type="entry name" value="TIM21"/>
    <property type="match status" value="1"/>
</dbReference>
<evidence type="ECO:0000313" key="12">
    <source>
        <dbReference type="EMBL" id="KAL1586331.1"/>
    </source>
</evidence>
<reference evidence="12 13" key="1">
    <citation type="journal article" date="2020" name="Microbiol. Resour. Announc.">
        <title>Draft Genome Sequence of a Cladosporium Species Isolated from the Mesophotic Ascidian Didemnum maculosum.</title>
        <authorList>
            <person name="Gioti A."/>
            <person name="Siaperas R."/>
            <person name="Nikolaivits E."/>
            <person name="Le Goff G."/>
            <person name="Ouazzani J."/>
            <person name="Kotoulas G."/>
            <person name="Topakas E."/>
        </authorList>
    </citation>
    <scope>NUCLEOTIDE SEQUENCE [LARGE SCALE GENOMIC DNA]</scope>
    <source>
        <strain evidence="12 13">TM138-S3</strain>
    </source>
</reference>
<keyword evidence="11" id="KW-0653">Protein transport</keyword>
<evidence type="ECO:0000256" key="4">
    <source>
        <dbReference type="ARBA" id="ARBA00022692"/>
    </source>
</evidence>
<evidence type="ECO:0000256" key="1">
    <source>
        <dbReference type="ARBA" id="ARBA00004434"/>
    </source>
</evidence>
<keyword evidence="6" id="KW-0809">Transit peptide</keyword>
<dbReference type="GO" id="GO:0030150">
    <property type="term" value="P:protein import into mitochondrial matrix"/>
    <property type="evidence" value="ECO:0007669"/>
    <property type="project" value="UniProtKB-UniRule"/>
</dbReference>
<dbReference type="EMBL" id="JAAQHG020000015">
    <property type="protein sequence ID" value="KAL1586331.1"/>
    <property type="molecule type" value="Genomic_DNA"/>
</dbReference>
<evidence type="ECO:0000256" key="9">
    <source>
        <dbReference type="ARBA" id="ARBA00023136"/>
    </source>
</evidence>
<evidence type="ECO:0000256" key="10">
    <source>
        <dbReference type="ARBA" id="ARBA00060204"/>
    </source>
</evidence>
<keyword evidence="9 11" id="KW-0472">Membrane</keyword>
<proteinExistence type="inferred from homology"/>
<comment type="subunit">
    <text evidence="11">Component of the TIM23 complex.</text>
</comment>
<keyword evidence="11" id="KW-0811">Translocation</keyword>
<dbReference type="GO" id="GO:0005744">
    <property type="term" value="C:TIM23 mitochondrial import inner membrane translocase complex"/>
    <property type="evidence" value="ECO:0007669"/>
    <property type="project" value="UniProtKB-UniRule"/>
</dbReference>
<dbReference type="Gene3D" id="3.10.450.320">
    <property type="entry name" value="Mitochondrial import inner membrane translocase subunit Tim21"/>
    <property type="match status" value="1"/>
</dbReference>
<evidence type="ECO:0000256" key="5">
    <source>
        <dbReference type="ARBA" id="ARBA00022792"/>
    </source>
</evidence>
<keyword evidence="4 11" id="KW-0812">Transmembrane</keyword>
<gene>
    <name evidence="12" type="ORF">WHR41_05439</name>
</gene>
<keyword evidence="8 11" id="KW-0496">Mitochondrion</keyword>
<evidence type="ECO:0000256" key="6">
    <source>
        <dbReference type="ARBA" id="ARBA00022946"/>
    </source>
</evidence>